<gene>
    <name evidence="3" type="ORF">FVP77_16360</name>
</gene>
<organism evidence="3 4">
    <name type="scientific">Microbacterium hatanonis</name>
    <dbReference type="NCBI Taxonomy" id="404366"/>
    <lineage>
        <taxon>Bacteria</taxon>
        <taxon>Bacillati</taxon>
        <taxon>Actinomycetota</taxon>
        <taxon>Actinomycetes</taxon>
        <taxon>Micrococcales</taxon>
        <taxon>Microbacteriaceae</taxon>
        <taxon>Microbacterium</taxon>
    </lineage>
</organism>
<reference evidence="3 4" key="1">
    <citation type="submission" date="2019-08" db="EMBL/GenBank/DDBJ databases">
        <authorList>
            <person name="Dong K."/>
        </authorList>
    </citation>
    <scope>NUCLEOTIDE SEQUENCE [LARGE SCALE GENOMIC DNA]</scope>
    <source>
        <strain evidence="3 4">JCM14558</strain>
    </source>
</reference>
<dbReference type="GO" id="GO:0046872">
    <property type="term" value="F:metal ion binding"/>
    <property type="evidence" value="ECO:0007669"/>
    <property type="project" value="UniProtKB-KW"/>
</dbReference>
<evidence type="ECO:0000313" key="3">
    <source>
        <dbReference type="EMBL" id="TXK10406.1"/>
    </source>
</evidence>
<dbReference type="EMBL" id="VRSV01000002">
    <property type="protein sequence ID" value="TXK10406.1"/>
    <property type="molecule type" value="Genomic_DNA"/>
</dbReference>
<dbReference type="InterPro" id="IPR036264">
    <property type="entry name" value="Bact_exopeptidase_dim_dom"/>
</dbReference>
<keyword evidence="3" id="KW-0378">Hydrolase</keyword>
<accession>A0A5C8HZQ9</accession>
<dbReference type="Proteomes" id="UP000321034">
    <property type="component" value="Unassembled WGS sequence"/>
</dbReference>
<dbReference type="CDD" id="cd03886">
    <property type="entry name" value="M20_Acy1"/>
    <property type="match status" value="1"/>
</dbReference>
<dbReference type="PANTHER" id="PTHR11014">
    <property type="entry name" value="PEPTIDASE M20 FAMILY MEMBER"/>
    <property type="match status" value="1"/>
</dbReference>
<dbReference type="PIRSF" id="PIRSF005962">
    <property type="entry name" value="Pept_M20D_amidohydro"/>
    <property type="match status" value="1"/>
</dbReference>
<dbReference type="InterPro" id="IPR002933">
    <property type="entry name" value="Peptidase_M20"/>
</dbReference>
<evidence type="ECO:0000259" key="2">
    <source>
        <dbReference type="Pfam" id="PF07687"/>
    </source>
</evidence>
<sequence>MTDPGYVRGVTPPIIAPPELLSSLVSLRRLLHAEAEVGLDLPRTQRRIIEALADLDLEITTGERLSSVTAVLRGGRPGPVVLLRSDMDALPVVEATGLPFAADGAMHACGHDLHMAGLIGAARLLAAHRDELPGTVVFMFQPGEEGYGGGRIMLEEGVLDAAGDRPVAAYAVHVDCTTEGGTAVTRQGPIMASASGLRVRVRGTGGHAAWPENAIDPMPVAAEIVLALQSFVSRRVPATDPAVVSVTRISSDSAAGNVLSATVDLQASVRTLSPQTLQLVREELPRLVTAIGEAHGCTVDAAFIEGYPVTVNDPDETAIVLGILDELYGADRVVRMPQPSMASEDFAYVLEEVPGTLVFLGVRPEATPAASAPGMHSEGAVFDDGLLDAHAVLLAQLAWRRLIR</sequence>
<feature type="binding site" evidence="1">
    <location>
        <position position="109"/>
    </location>
    <ligand>
        <name>Mn(2+)</name>
        <dbReference type="ChEBI" id="CHEBI:29035"/>
        <label>2</label>
    </ligand>
</feature>
<dbReference type="OrthoDB" id="9777385at2"/>
<evidence type="ECO:0000313" key="4">
    <source>
        <dbReference type="Proteomes" id="UP000321034"/>
    </source>
</evidence>
<dbReference type="GO" id="GO:0016787">
    <property type="term" value="F:hydrolase activity"/>
    <property type="evidence" value="ECO:0007669"/>
    <property type="project" value="UniProtKB-KW"/>
</dbReference>
<dbReference type="PANTHER" id="PTHR11014:SF63">
    <property type="entry name" value="METALLOPEPTIDASE, PUTATIVE (AFU_ORTHOLOGUE AFUA_6G09600)-RELATED"/>
    <property type="match status" value="1"/>
</dbReference>
<dbReference type="InterPro" id="IPR017439">
    <property type="entry name" value="Amidohydrolase"/>
</dbReference>
<comment type="caution">
    <text evidence="3">The sequence shown here is derived from an EMBL/GenBank/DDBJ whole genome shotgun (WGS) entry which is preliminary data.</text>
</comment>
<keyword evidence="1" id="KW-0464">Manganese</keyword>
<keyword evidence="1" id="KW-0479">Metal-binding</keyword>
<dbReference type="Pfam" id="PF07687">
    <property type="entry name" value="M20_dimer"/>
    <property type="match status" value="1"/>
</dbReference>
<dbReference type="InterPro" id="IPR011650">
    <property type="entry name" value="Peptidase_M20_dimer"/>
</dbReference>
<name>A0A5C8HZQ9_9MICO</name>
<dbReference type="AlphaFoldDB" id="A0A5C8HZQ9"/>
<dbReference type="SUPFAM" id="SSF53187">
    <property type="entry name" value="Zn-dependent exopeptidases"/>
    <property type="match status" value="1"/>
</dbReference>
<evidence type="ECO:0000256" key="1">
    <source>
        <dbReference type="PIRSR" id="PIRSR005962-1"/>
    </source>
</evidence>
<feature type="binding site" evidence="1">
    <location>
        <position position="145"/>
    </location>
    <ligand>
        <name>Mn(2+)</name>
        <dbReference type="ChEBI" id="CHEBI:29035"/>
        <label>2</label>
    </ligand>
</feature>
<dbReference type="SUPFAM" id="SSF55031">
    <property type="entry name" value="Bacterial exopeptidase dimerisation domain"/>
    <property type="match status" value="1"/>
</dbReference>
<protein>
    <submittedName>
        <fullName evidence="3">Amidohydrolase</fullName>
    </submittedName>
</protein>
<dbReference type="Pfam" id="PF01546">
    <property type="entry name" value="Peptidase_M20"/>
    <property type="match status" value="1"/>
</dbReference>
<dbReference type="Gene3D" id="3.40.630.10">
    <property type="entry name" value="Zn peptidases"/>
    <property type="match status" value="1"/>
</dbReference>
<feature type="binding site" evidence="1">
    <location>
        <position position="173"/>
    </location>
    <ligand>
        <name>Mn(2+)</name>
        <dbReference type="ChEBI" id="CHEBI:29035"/>
        <label>1</label>
    </ligand>
</feature>
<feature type="binding site" evidence="1">
    <location>
        <position position="376"/>
    </location>
    <ligand>
        <name>Mn(2+)</name>
        <dbReference type="ChEBI" id="CHEBI:29035"/>
        <label>2</label>
    </ligand>
</feature>
<comment type="cofactor">
    <cofactor evidence="1">
        <name>Mn(2+)</name>
        <dbReference type="ChEBI" id="CHEBI:29035"/>
    </cofactor>
    <text evidence="1">The Mn(2+) ion enhances activity.</text>
</comment>
<feature type="domain" description="Peptidase M20 dimerisation" evidence="2">
    <location>
        <begin position="195"/>
        <end position="289"/>
    </location>
</feature>
<dbReference type="NCBIfam" id="TIGR01891">
    <property type="entry name" value="amidohydrolases"/>
    <property type="match status" value="1"/>
</dbReference>
<dbReference type="Gene3D" id="3.30.70.360">
    <property type="match status" value="1"/>
</dbReference>
<keyword evidence="4" id="KW-1185">Reference proteome</keyword>
<feature type="binding site" evidence="1">
    <location>
        <position position="111"/>
    </location>
    <ligand>
        <name>Mn(2+)</name>
        <dbReference type="ChEBI" id="CHEBI:29035"/>
        <label>2</label>
    </ligand>
</feature>
<proteinExistence type="predicted"/>